<evidence type="ECO:0000256" key="3">
    <source>
        <dbReference type="ARBA" id="ARBA00022801"/>
    </source>
</evidence>
<keyword evidence="4" id="KW-0539">Nucleus</keyword>
<evidence type="ECO:0000313" key="6">
    <source>
        <dbReference type="Proteomes" id="UP000078348"/>
    </source>
</evidence>
<dbReference type="AlphaFoldDB" id="A0A196SDJ2"/>
<name>A0A196SDJ2_BLAHN</name>
<dbReference type="Pfam" id="PF00227">
    <property type="entry name" value="Proteasome"/>
    <property type="match status" value="1"/>
</dbReference>
<keyword evidence="6" id="KW-1185">Reference proteome</keyword>
<dbReference type="Gene3D" id="3.60.20.10">
    <property type="entry name" value="Glutamine Phosphoribosylpyrophosphate, subunit 1, domain 1"/>
    <property type="match status" value="1"/>
</dbReference>
<evidence type="ECO:0000313" key="5">
    <source>
        <dbReference type="EMBL" id="OAO14202.1"/>
    </source>
</evidence>
<dbReference type="GO" id="GO:0005737">
    <property type="term" value="C:cytoplasm"/>
    <property type="evidence" value="ECO:0007669"/>
    <property type="project" value="TreeGrafter"/>
</dbReference>
<dbReference type="InterPro" id="IPR001353">
    <property type="entry name" value="Proteasome_sua/b"/>
</dbReference>
<dbReference type="GO" id="GO:0004298">
    <property type="term" value="F:threonine-type endopeptidase activity"/>
    <property type="evidence" value="ECO:0007669"/>
    <property type="project" value="UniProtKB-KW"/>
</dbReference>
<dbReference type="PANTHER" id="PTHR32194">
    <property type="entry name" value="METALLOPROTEASE TLDD"/>
    <property type="match status" value="1"/>
</dbReference>
<dbReference type="OrthoDB" id="189940at2759"/>
<keyword evidence="5" id="KW-0647">Proteasome</keyword>
<keyword evidence="1" id="KW-0645">Protease</keyword>
<dbReference type="STRING" id="478820.A0A196SDJ2"/>
<dbReference type="Proteomes" id="UP000078348">
    <property type="component" value="Unassembled WGS sequence"/>
</dbReference>
<organism evidence="5 6">
    <name type="scientific">Blastocystis sp. subtype 1 (strain ATCC 50177 / NandII)</name>
    <dbReference type="NCBI Taxonomy" id="478820"/>
    <lineage>
        <taxon>Eukaryota</taxon>
        <taxon>Sar</taxon>
        <taxon>Stramenopiles</taxon>
        <taxon>Bigyra</taxon>
        <taxon>Opalozoa</taxon>
        <taxon>Opalinata</taxon>
        <taxon>Blastocystidae</taxon>
        <taxon>Blastocystis</taxon>
    </lineage>
</organism>
<evidence type="ECO:0000256" key="1">
    <source>
        <dbReference type="ARBA" id="ARBA00022670"/>
    </source>
</evidence>
<comment type="caution">
    <text evidence="5">The sequence shown here is derived from an EMBL/GenBank/DDBJ whole genome shotgun (WGS) entry which is preliminary data.</text>
</comment>
<dbReference type="PROSITE" id="PS51476">
    <property type="entry name" value="PROTEASOME_BETA_2"/>
    <property type="match status" value="1"/>
</dbReference>
<dbReference type="EMBL" id="LXWW01000281">
    <property type="protein sequence ID" value="OAO14202.1"/>
    <property type="molecule type" value="Genomic_DNA"/>
</dbReference>
<evidence type="ECO:0000256" key="2">
    <source>
        <dbReference type="ARBA" id="ARBA00022698"/>
    </source>
</evidence>
<sequence>MKVHYIAPNIYCCGAGTAADADQITELVSNQLALMRLQTGKQSRLVAAMTLLSERLFQYGGNIQAALILGGCDLEGPHLYGIWPEGSVDSLPYDTLGSGSYAAMSVLEHRYKPDMEEAEAIELAADAINAGIFNDLGSGGCPNVRIIRTDGTTDFLYEYRKQNKVEEFRKQYPRPHTLDLPKGTTTVISEIVTPIEH</sequence>
<dbReference type="GO" id="GO:0005839">
    <property type="term" value="C:proteasome core complex"/>
    <property type="evidence" value="ECO:0007669"/>
    <property type="project" value="InterPro"/>
</dbReference>
<keyword evidence="2" id="KW-0888">Threonine protease</keyword>
<dbReference type="PANTHER" id="PTHR32194:SF4">
    <property type="entry name" value="PROTEASOME SUBUNIT BETA TYPE-7"/>
    <property type="match status" value="1"/>
</dbReference>
<protein>
    <submittedName>
        <fullName evidence="5">26S proteasome beta type 7 subunit</fullName>
    </submittedName>
</protein>
<accession>A0A196SDJ2</accession>
<proteinExistence type="predicted"/>
<reference evidence="5 6" key="1">
    <citation type="submission" date="2016-05" db="EMBL/GenBank/DDBJ databases">
        <title>Nuclear genome of Blastocystis sp. subtype 1 NandII.</title>
        <authorList>
            <person name="Gentekaki E."/>
            <person name="Curtis B."/>
            <person name="Stairs C."/>
            <person name="Eme L."/>
            <person name="Herman E."/>
            <person name="Klimes V."/>
            <person name="Arias M.C."/>
            <person name="Elias M."/>
            <person name="Hilliou F."/>
            <person name="Klute M."/>
            <person name="Malik S.-B."/>
            <person name="Pightling A."/>
            <person name="Rachubinski R."/>
            <person name="Salas D."/>
            <person name="Schlacht A."/>
            <person name="Suga H."/>
            <person name="Archibald J."/>
            <person name="Ball S.G."/>
            <person name="Clark G."/>
            <person name="Dacks J."/>
            <person name="Van Der Giezen M."/>
            <person name="Tsaousis A."/>
            <person name="Roger A."/>
        </authorList>
    </citation>
    <scope>NUCLEOTIDE SEQUENCE [LARGE SCALE GENOMIC DNA]</scope>
    <source>
        <strain evidence="6">ATCC 50177 / NandII</strain>
    </source>
</reference>
<evidence type="ECO:0000256" key="4">
    <source>
        <dbReference type="ARBA" id="ARBA00023242"/>
    </source>
</evidence>
<dbReference type="GO" id="GO:0051603">
    <property type="term" value="P:proteolysis involved in protein catabolic process"/>
    <property type="evidence" value="ECO:0007669"/>
    <property type="project" value="InterPro"/>
</dbReference>
<keyword evidence="3" id="KW-0378">Hydrolase</keyword>
<dbReference type="SUPFAM" id="SSF56235">
    <property type="entry name" value="N-terminal nucleophile aminohydrolases (Ntn hydrolases)"/>
    <property type="match status" value="1"/>
</dbReference>
<gene>
    <name evidence="5" type="ORF">AV274_4125</name>
</gene>
<dbReference type="InterPro" id="IPR023333">
    <property type="entry name" value="Proteasome_suB-type"/>
</dbReference>
<dbReference type="InterPro" id="IPR029055">
    <property type="entry name" value="Ntn_hydrolases_N"/>
</dbReference>